<keyword evidence="6" id="KW-0472">Membrane</keyword>
<keyword evidence="3" id="KW-1003">Cell membrane</keyword>
<dbReference type="PANTHER" id="PTHR33452:SF1">
    <property type="entry name" value="INNER MEMBRANE PROTEIN YPHA-RELATED"/>
    <property type="match status" value="1"/>
</dbReference>
<keyword evidence="5" id="KW-1133">Transmembrane helix</keyword>
<evidence type="ECO:0000256" key="4">
    <source>
        <dbReference type="ARBA" id="ARBA00022692"/>
    </source>
</evidence>
<accession>A0A7W7SQH7</accession>
<sequence length="181" mass="19358">MRPLRSAARVLLSGIFVVSGVRAVANPEPFVSRARQVTDRVAPLLAKTSPRIPTDPQTLVRVNGVVQVVGGLLFATGRLSRPAAAALAGTLVPTTLAGHSFWAMENPADRANHQIHFMKNLGLLGGLLLAAADTQGRPGLRWRASHAVQDGRRSVRRTLRSARRDARIAMLSAATARRLPG</sequence>
<feature type="signal peptide" evidence="7">
    <location>
        <begin position="1"/>
        <end position="23"/>
    </location>
</feature>
<evidence type="ECO:0000256" key="1">
    <source>
        <dbReference type="ARBA" id="ARBA00004651"/>
    </source>
</evidence>
<dbReference type="PANTHER" id="PTHR33452">
    <property type="entry name" value="OXIDOREDUCTASE CATD-RELATED"/>
    <property type="match status" value="1"/>
</dbReference>
<evidence type="ECO:0000256" key="6">
    <source>
        <dbReference type="ARBA" id="ARBA00023136"/>
    </source>
</evidence>
<evidence type="ECO:0000256" key="7">
    <source>
        <dbReference type="SAM" id="SignalP"/>
    </source>
</evidence>
<protein>
    <submittedName>
        <fullName evidence="8">Putative membrane protein YphA (DoxX/SURF4 family)</fullName>
    </submittedName>
</protein>
<dbReference type="InterPro" id="IPR032808">
    <property type="entry name" value="DoxX"/>
</dbReference>
<feature type="chain" id="PRO_5039497308" evidence="7">
    <location>
        <begin position="24"/>
        <end position="181"/>
    </location>
</feature>
<evidence type="ECO:0000256" key="3">
    <source>
        <dbReference type="ARBA" id="ARBA00022475"/>
    </source>
</evidence>
<comment type="similarity">
    <text evidence="2">Belongs to the DoxX family.</text>
</comment>
<evidence type="ECO:0000313" key="8">
    <source>
        <dbReference type="EMBL" id="MBB4959080.1"/>
    </source>
</evidence>
<comment type="caution">
    <text evidence="8">The sequence shown here is derived from an EMBL/GenBank/DDBJ whole genome shotgun (WGS) entry which is preliminary data.</text>
</comment>
<reference evidence="8 9" key="1">
    <citation type="submission" date="2020-08" db="EMBL/GenBank/DDBJ databases">
        <title>Sequencing the genomes of 1000 actinobacteria strains.</title>
        <authorList>
            <person name="Klenk H.-P."/>
        </authorList>
    </citation>
    <scope>NUCLEOTIDE SEQUENCE [LARGE SCALE GENOMIC DNA]</scope>
    <source>
        <strain evidence="8 9">DSM 45886</strain>
    </source>
</reference>
<proteinExistence type="inferred from homology"/>
<name>A0A7W7SQH7_9ACTN</name>
<dbReference type="GO" id="GO:0005886">
    <property type="term" value="C:plasma membrane"/>
    <property type="evidence" value="ECO:0007669"/>
    <property type="project" value="UniProtKB-SubCell"/>
</dbReference>
<evidence type="ECO:0000256" key="5">
    <source>
        <dbReference type="ARBA" id="ARBA00022989"/>
    </source>
</evidence>
<dbReference type="EMBL" id="JACHJW010000001">
    <property type="protein sequence ID" value="MBB4959080.1"/>
    <property type="molecule type" value="Genomic_DNA"/>
</dbReference>
<keyword evidence="4" id="KW-0812">Transmembrane</keyword>
<dbReference type="RefSeq" id="WP_184535070.1">
    <property type="nucleotide sequence ID" value="NZ_JACHJW010000001.1"/>
</dbReference>
<dbReference type="Proteomes" id="UP000578819">
    <property type="component" value="Unassembled WGS sequence"/>
</dbReference>
<keyword evidence="7" id="KW-0732">Signal</keyword>
<keyword evidence="9" id="KW-1185">Reference proteome</keyword>
<evidence type="ECO:0000256" key="2">
    <source>
        <dbReference type="ARBA" id="ARBA00006679"/>
    </source>
</evidence>
<dbReference type="Pfam" id="PF07681">
    <property type="entry name" value="DoxX"/>
    <property type="match status" value="1"/>
</dbReference>
<dbReference type="AlphaFoldDB" id="A0A7W7SQH7"/>
<dbReference type="InterPro" id="IPR051907">
    <property type="entry name" value="DoxX-like_oxidoreductase"/>
</dbReference>
<gene>
    <name evidence="8" type="ORF">FHR38_002813</name>
</gene>
<evidence type="ECO:0000313" key="9">
    <source>
        <dbReference type="Proteomes" id="UP000578819"/>
    </source>
</evidence>
<organism evidence="8 9">
    <name type="scientific">Micromonospora polyrhachis</name>
    <dbReference type="NCBI Taxonomy" id="1282883"/>
    <lineage>
        <taxon>Bacteria</taxon>
        <taxon>Bacillati</taxon>
        <taxon>Actinomycetota</taxon>
        <taxon>Actinomycetes</taxon>
        <taxon>Micromonosporales</taxon>
        <taxon>Micromonosporaceae</taxon>
        <taxon>Micromonospora</taxon>
    </lineage>
</organism>
<comment type="subcellular location">
    <subcellularLocation>
        <location evidence="1">Cell membrane</location>
        <topology evidence="1">Multi-pass membrane protein</topology>
    </subcellularLocation>
</comment>